<reference evidence="2 3" key="1">
    <citation type="submission" date="2018-03" db="EMBL/GenBank/DDBJ databases">
        <title>The draft genome of Mesorhizobium sp. 6GN-30.</title>
        <authorList>
            <person name="Liu L."/>
            <person name="Li L."/>
            <person name="Wang T."/>
            <person name="Zhang X."/>
            <person name="Liang L."/>
        </authorList>
    </citation>
    <scope>NUCLEOTIDE SEQUENCE [LARGE SCALE GENOMIC DNA]</scope>
    <source>
        <strain evidence="2 3">6GN30</strain>
    </source>
</reference>
<protein>
    <submittedName>
        <fullName evidence="2">Uncharacterized protein</fullName>
    </submittedName>
</protein>
<keyword evidence="3" id="KW-1185">Reference proteome</keyword>
<gene>
    <name evidence="2" type="ORF">C7I84_07975</name>
</gene>
<organism evidence="2 3">
    <name type="scientific">Kumtagia ephedrae</name>
    <dbReference type="NCBI Taxonomy" id="2116701"/>
    <lineage>
        <taxon>Bacteria</taxon>
        <taxon>Pseudomonadati</taxon>
        <taxon>Pseudomonadota</taxon>
        <taxon>Alphaproteobacteria</taxon>
        <taxon>Hyphomicrobiales</taxon>
        <taxon>Phyllobacteriaceae</taxon>
        <taxon>Kumtagia</taxon>
    </lineage>
</organism>
<name>A0A2P7SJ60_9HYPH</name>
<comment type="caution">
    <text evidence="2">The sequence shown here is derived from an EMBL/GenBank/DDBJ whole genome shotgun (WGS) entry which is preliminary data.</text>
</comment>
<dbReference type="OrthoDB" id="8101336at2"/>
<dbReference type="AlphaFoldDB" id="A0A2P7SJ60"/>
<evidence type="ECO:0000313" key="2">
    <source>
        <dbReference type="EMBL" id="PSJ62536.1"/>
    </source>
</evidence>
<proteinExistence type="predicted"/>
<feature type="chain" id="PRO_5015151634" evidence="1">
    <location>
        <begin position="23"/>
        <end position="116"/>
    </location>
</feature>
<accession>A0A2P7SJ60</accession>
<keyword evidence="1" id="KW-0732">Signal</keyword>
<dbReference type="EMBL" id="PXYK01000006">
    <property type="protein sequence ID" value="PSJ62536.1"/>
    <property type="molecule type" value="Genomic_DNA"/>
</dbReference>
<evidence type="ECO:0000313" key="3">
    <source>
        <dbReference type="Proteomes" id="UP000241229"/>
    </source>
</evidence>
<feature type="signal peptide" evidence="1">
    <location>
        <begin position="1"/>
        <end position="22"/>
    </location>
</feature>
<dbReference type="Proteomes" id="UP000241229">
    <property type="component" value="Unassembled WGS sequence"/>
</dbReference>
<evidence type="ECO:0000256" key="1">
    <source>
        <dbReference type="SAM" id="SignalP"/>
    </source>
</evidence>
<sequence>MARAAFLLAAAFVPALGAAAGAQPKYDQKLERAVMERVASRIGDIRPGFGYGQQLAFIVPRERRLAGPGWQVIGSERGMDMQATGSMLTFADGDLRPTVEELRDAPSKTVSRVIQF</sequence>
<dbReference type="RefSeq" id="WP_106771638.1">
    <property type="nucleotide sequence ID" value="NZ_PXYK01000006.1"/>
</dbReference>